<dbReference type="PANTHER" id="PTHR35038:SF8">
    <property type="entry name" value="C-TYPE POLYHEME CYTOCHROME OMCC"/>
    <property type="match status" value="1"/>
</dbReference>
<accession>A0A4Q7LV47</accession>
<dbReference type="SUPFAM" id="SSF48695">
    <property type="entry name" value="Multiheme cytochromes"/>
    <property type="match status" value="1"/>
</dbReference>
<dbReference type="InterPro" id="IPR036280">
    <property type="entry name" value="Multihaem_cyt_sf"/>
</dbReference>
<dbReference type="RefSeq" id="WP_207224744.1">
    <property type="nucleotide sequence ID" value="NZ_SGWV01000007.1"/>
</dbReference>
<sequence>MQRLLNRPQVHDDRAGSVPAWRRLLVAVGALLVLATGVMQADSVSAGIADTRHNLGSGPGLAGRNSTSDTAEVCVFCHTPHGADVNAPAPLWNKRLGAGGAPAGGGAYTTYDTLQTPSLDGTVAPVGSISMACLSCHDGTQAMDNVINAPGSGGFVADGGGVDGRAYTWTGSSVSATGRISGGPGLLGTDLSNDHPIGIQYCGGGLTGSGTTVSGTCNDGDFRQPQTQSINGNQVFWVDTGGAGKQRTDLPLYQRATGGLGPLVECASCHDPHVSSGQSGPAGTGQVAGETFLRISNASSAVCTTCHVK</sequence>
<dbReference type="EMBL" id="SGWV01000007">
    <property type="protein sequence ID" value="RZS58157.1"/>
    <property type="molecule type" value="Genomic_DNA"/>
</dbReference>
<dbReference type="AlphaFoldDB" id="A0A4Q7LV47"/>
<protein>
    <recommendedName>
        <fullName evidence="4">Doubled CXXCH motif protein</fullName>
    </recommendedName>
</protein>
<evidence type="ECO:0000256" key="1">
    <source>
        <dbReference type="ARBA" id="ARBA00022729"/>
    </source>
</evidence>
<organism evidence="2 3">
    <name type="scientific">Sphaerotilus mobilis</name>
    <dbReference type="NCBI Taxonomy" id="47994"/>
    <lineage>
        <taxon>Bacteria</taxon>
        <taxon>Pseudomonadati</taxon>
        <taxon>Pseudomonadota</taxon>
        <taxon>Betaproteobacteria</taxon>
        <taxon>Burkholderiales</taxon>
        <taxon>Sphaerotilaceae</taxon>
        <taxon>Sphaerotilus</taxon>
    </lineage>
</organism>
<dbReference type="Proteomes" id="UP000293433">
    <property type="component" value="Unassembled WGS sequence"/>
</dbReference>
<dbReference type="GO" id="GO:0016491">
    <property type="term" value="F:oxidoreductase activity"/>
    <property type="evidence" value="ECO:0007669"/>
    <property type="project" value="TreeGrafter"/>
</dbReference>
<dbReference type="PANTHER" id="PTHR35038">
    <property type="entry name" value="DISSIMILATORY SULFITE REDUCTASE SIRA"/>
    <property type="match status" value="1"/>
</dbReference>
<evidence type="ECO:0008006" key="4">
    <source>
        <dbReference type="Google" id="ProtNLM"/>
    </source>
</evidence>
<dbReference type="InterPro" id="IPR051829">
    <property type="entry name" value="Multiheme_Cytochr_ET"/>
</dbReference>
<proteinExistence type="predicted"/>
<keyword evidence="1" id="KW-0732">Signal</keyword>
<keyword evidence="3" id="KW-1185">Reference proteome</keyword>
<name>A0A4Q7LV47_9BURK</name>
<evidence type="ECO:0000313" key="2">
    <source>
        <dbReference type="EMBL" id="RZS58157.1"/>
    </source>
</evidence>
<evidence type="ECO:0000313" key="3">
    <source>
        <dbReference type="Proteomes" id="UP000293433"/>
    </source>
</evidence>
<comment type="caution">
    <text evidence="2">The sequence shown here is derived from an EMBL/GenBank/DDBJ whole genome shotgun (WGS) entry which is preliminary data.</text>
</comment>
<reference evidence="2 3" key="1">
    <citation type="submission" date="2019-02" db="EMBL/GenBank/DDBJ databases">
        <title>Genomic Encyclopedia of Type Strains, Phase IV (KMG-IV): sequencing the most valuable type-strain genomes for metagenomic binning, comparative biology and taxonomic classification.</title>
        <authorList>
            <person name="Goeker M."/>
        </authorList>
    </citation>
    <scope>NUCLEOTIDE SEQUENCE [LARGE SCALE GENOMIC DNA]</scope>
    <source>
        <strain evidence="2 3">DSM 10617</strain>
    </source>
</reference>
<gene>
    <name evidence="2" type="ORF">EV685_0436</name>
</gene>